<dbReference type="SUPFAM" id="SSF54695">
    <property type="entry name" value="POZ domain"/>
    <property type="match status" value="1"/>
</dbReference>
<accession>A0A8I2YVY4</accession>
<dbReference type="InterPro" id="IPR000210">
    <property type="entry name" value="BTB/POZ_dom"/>
</dbReference>
<dbReference type="Proteomes" id="UP000683000">
    <property type="component" value="Unassembled WGS sequence"/>
</dbReference>
<dbReference type="CDD" id="cd18186">
    <property type="entry name" value="BTB_POZ_ZBTB_KLHL-like"/>
    <property type="match status" value="1"/>
</dbReference>
<dbReference type="Gene3D" id="3.30.710.10">
    <property type="entry name" value="Potassium Channel Kv1.1, Chain A"/>
    <property type="match status" value="1"/>
</dbReference>
<comment type="caution">
    <text evidence="2">The sequence shown here is derived from an EMBL/GenBank/DDBJ whole genome shotgun (WGS) entry which is preliminary data.</text>
</comment>
<evidence type="ECO:0000313" key="2">
    <source>
        <dbReference type="EMBL" id="KAG6380454.1"/>
    </source>
</evidence>
<feature type="domain" description="BTB" evidence="1">
    <location>
        <begin position="22"/>
        <end position="95"/>
    </location>
</feature>
<keyword evidence="3" id="KW-1185">Reference proteome</keyword>
<dbReference type="Pfam" id="PF00651">
    <property type="entry name" value="BTB"/>
    <property type="match status" value="1"/>
</dbReference>
<dbReference type="OrthoDB" id="2879636at2759"/>
<protein>
    <recommendedName>
        <fullName evidence="1">BTB domain-containing protein</fullName>
    </recommendedName>
</protein>
<dbReference type="AlphaFoldDB" id="A0A8I2YVY4"/>
<dbReference type="SMART" id="SM00225">
    <property type="entry name" value="BTB"/>
    <property type="match status" value="1"/>
</dbReference>
<dbReference type="EMBL" id="JAGFBS010000003">
    <property type="protein sequence ID" value="KAG6380454.1"/>
    <property type="molecule type" value="Genomic_DNA"/>
</dbReference>
<evidence type="ECO:0000313" key="3">
    <source>
        <dbReference type="Proteomes" id="UP000683000"/>
    </source>
</evidence>
<evidence type="ECO:0000259" key="1">
    <source>
        <dbReference type="PROSITE" id="PS50097"/>
    </source>
</evidence>
<sequence>MPFPSATSLVGPRRLDPWLSDGNVVLAVEGGYFRVHRGVLSSASRIFHDMFSLPQTNKSADRKVDGCPVVTLHDSAPEVQIVLKTLYTRPQRISAEAPMHVSVVTAFLRLGKKYEIRWLFDEACSRIKECYPSSLFSLLFLPPDLKHPVTGRDKYDFQLINLAREFGLLSLLPVAMYRCVCSSPLTAILDGYYFDGSLYHLTPTNQKSCIMGRDKLLELRSLTFGWLKRQRPCCIDEVKCALGNFATITELWCTDRPSSRDPFMRWDPRWDSRFCFNCMIFCHREIEDGREDAWDGLPSAFGFSSWERLTKNENYETDL</sequence>
<dbReference type="InterPro" id="IPR011333">
    <property type="entry name" value="SKP1/BTB/POZ_sf"/>
</dbReference>
<organism evidence="2 3">
    <name type="scientific">Boletus reticuloceps</name>
    <dbReference type="NCBI Taxonomy" id="495285"/>
    <lineage>
        <taxon>Eukaryota</taxon>
        <taxon>Fungi</taxon>
        <taxon>Dikarya</taxon>
        <taxon>Basidiomycota</taxon>
        <taxon>Agaricomycotina</taxon>
        <taxon>Agaricomycetes</taxon>
        <taxon>Agaricomycetidae</taxon>
        <taxon>Boletales</taxon>
        <taxon>Boletineae</taxon>
        <taxon>Boletaceae</taxon>
        <taxon>Boletoideae</taxon>
        <taxon>Boletus</taxon>
    </lineage>
</organism>
<name>A0A8I2YVY4_9AGAM</name>
<dbReference type="PROSITE" id="PS50097">
    <property type="entry name" value="BTB"/>
    <property type="match status" value="1"/>
</dbReference>
<proteinExistence type="predicted"/>
<reference evidence="2" key="1">
    <citation type="submission" date="2021-03" db="EMBL/GenBank/DDBJ databases">
        <title>Evolutionary innovations through gain and loss of genes in the ectomycorrhizal Boletales.</title>
        <authorList>
            <person name="Wu G."/>
            <person name="Miyauchi S."/>
            <person name="Morin E."/>
            <person name="Yang Z.-L."/>
            <person name="Xu J."/>
            <person name="Martin F.M."/>
        </authorList>
    </citation>
    <scope>NUCLEOTIDE SEQUENCE</scope>
    <source>
        <strain evidence="2">BR01</strain>
    </source>
</reference>
<gene>
    <name evidence="2" type="ORF">JVT61DRAFT_8595</name>
</gene>